<feature type="domain" description="Glycosyltransferase 2-like" evidence="2">
    <location>
        <begin position="7"/>
        <end position="160"/>
    </location>
</feature>
<evidence type="ECO:0000259" key="2">
    <source>
        <dbReference type="Pfam" id="PF00535"/>
    </source>
</evidence>
<dbReference type="Proteomes" id="UP000603056">
    <property type="component" value="Unassembled WGS sequence"/>
</dbReference>
<evidence type="ECO:0000313" key="4">
    <source>
        <dbReference type="Proteomes" id="UP000603056"/>
    </source>
</evidence>
<organism evidence="3 4">
    <name type="scientific">Candidatus Argoarchaeum ethanivorans</name>
    <dbReference type="NCBI Taxonomy" id="2608793"/>
    <lineage>
        <taxon>Archaea</taxon>
        <taxon>Methanobacteriati</taxon>
        <taxon>Methanobacteriota</taxon>
        <taxon>Stenosarchaea group</taxon>
        <taxon>Methanomicrobia</taxon>
        <taxon>Methanosarcinales</taxon>
        <taxon>Methanosarcinales incertae sedis</taxon>
        <taxon>GOM Arc I cluster</taxon>
        <taxon>Candidatus Argoarchaeum</taxon>
    </lineage>
</organism>
<dbReference type="Pfam" id="PF00535">
    <property type="entry name" value="Glycos_transf_2"/>
    <property type="match status" value="1"/>
</dbReference>
<dbReference type="InterPro" id="IPR001173">
    <property type="entry name" value="Glyco_trans_2-like"/>
</dbReference>
<dbReference type="AlphaFoldDB" id="A0A811T7I5"/>
<proteinExistence type="predicted"/>
<dbReference type="Gene3D" id="3.90.550.10">
    <property type="entry name" value="Spore Coat Polysaccharide Biosynthesis Protein SpsA, Chain A"/>
    <property type="match status" value="1"/>
</dbReference>
<dbReference type="PANTHER" id="PTHR48090">
    <property type="entry name" value="UNDECAPRENYL-PHOSPHATE 4-DEOXY-4-FORMAMIDO-L-ARABINOSE TRANSFERASE-RELATED"/>
    <property type="match status" value="1"/>
</dbReference>
<sequence length="297" mass="32335">MKTLAAIPCHDEGLAIGSVVLKARKYVDCVLVVDDGSTDDTVEVAEAAGAVVVLHAVNKGYGAAIRSCFDYAKEHGLDVMVILDGDGQHDPSYIPDFIEAAKTGKADIVIGSRFLEKNETIPKYRVVGMKVLNMFTRLVGNMETTDSQSGYRAYSRRAIEGIKIRNPDMGAGSEILTQVRDHNLKLAEIPIDVRYDIGGTSSKNPWRHGFGVLMDLIRIFEYNRPLHVFGGIGILMLGIGAIIGAWVAKIYDASGTLPLGPVLLMILLFIIGTFATFTGIILHSIAQLFDRLKAKEK</sequence>
<dbReference type="SUPFAM" id="SSF53448">
    <property type="entry name" value="Nucleotide-diphospho-sugar transferases"/>
    <property type="match status" value="1"/>
</dbReference>
<keyword evidence="3" id="KW-0808">Transferase</keyword>
<comment type="caution">
    <text evidence="3">The sequence shown here is derived from an EMBL/GenBank/DDBJ whole genome shotgun (WGS) entry which is preliminary data.</text>
</comment>
<protein>
    <submittedName>
        <fullName evidence="3">Undecaprenyl-phosphate 4-deoxy-4-formamido-L-arabinose transferase</fullName>
        <ecNumber evidence="3">2.4.2.53</ecNumber>
    </submittedName>
</protein>
<keyword evidence="1" id="KW-0472">Membrane</keyword>
<dbReference type="InterPro" id="IPR029044">
    <property type="entry name" value="Nucleotide-diphossugar_trans"/>
</dbReference>
<keyword evidence="1" id="KW-0812">Transmembrane</keyword>
<dbReference type="InterPro" id="IPR050256">
    <property type="entry name" value="Glycosyltransferase_2"/>
</dbReference>
<keyword evidence="3" id="KW-0328">Glycosyltransferase</keyword>
<dbReference type="CDD" id="cd04179">
    <property type="entry name" value="DPM_DPG-synthase_like"/>
    <property type="match status" value="1"/>
</dbReference>
<evidence type="ECO:0000256" key="1">
    <source>
        <dbReference type="SAM" id="Phobius"/>
    </source>
</evidence>
<reference evidence="3" key="1">
    <citation type="submission" date="2020-10" db="EMBL/GenBank/DDBJ databases">
        <authorList>
            <person name="Hahn C.J."/>
            <person name="Laso-Perez R."/>
            <person name="Vulcano F."/>
            <person name="Vaziourakis K.-M."/>
            <person name="Stokke R."/>
            <person name="Steen I.H."/>
            <person name="Teske A."/>
            <person name="Boetius A."/>
            <person name="Liebeke M."/>
            <person name="Amann R."/>
            <person name="Knittel K."/>
        </authorList>
    </citation>
    <scope>NUCLEOTIDE SEQUENCE</scope>
    <source>
        <strain evidence="3">Gfbio:e3339647-f889-4370-9287-4fb5cb688e4c:AG394J04_GoMArc1</strain>
    </source>
</reference>
<feature type="transmembrane region" description="Helical" evidence="1">
    <location>
        <begin position="228"/>
        <end position="251"/>
    </location>
</feature>
<evidence type="ECO:0000313" key="3">
    <source>
        <dbReference type="EMBL" id="CAD6491650.1"/>
    </source>
</evidence>
<gene>
    <name evidence="3" type="primary">arnC</name>
    <name evidence="3" type="ORF">FFODKBPE_00191</name>
</gene>
<name>A0A811T7I5_9EURY</name>
<dbReference type="PANTHER" id="PTHR48090:SF7">
    <property type="entry name" value="RFBJ PROTEIN"/>
    <property type="match status" value="1"/>
</dbReference>
<dbReference type="EMBL" id="CAJHIP010000004">
    <property type="protein sequence ID" value="CAD6491650.1"/>
    <property type="molecule type" value="Genomic_DNA"/>
</dbReference>
<feature type="transmembrane region" description="Helical" evidence="1">
    <location>
        <begin position="263"/>
        <end position="289"/>
    </location>
</feature>
<accession>A0A811T7I5</accession>
<keyword evidence="1" id="KW-1133">Transmembrane helix</keyword>
<dbReference type="EC" id="2.4.2.53" evidence="3"/>
<dbReference type="GO" id="GO:0099621">
    <property type="term" value="F:undecaprenyl-phosphate 4-deoxy-4-formamido-L-arabinose transferase activity"/>
    <property type="evidence" value="ECO:0007669"/>
    <property type="project" value="UniProtKB-EC"/>
</dbReference>